<feature type="repeat" description="PPR" evidence="3">
    <location>
        <begin position="175"/>
        <end position="209"/>
    </location>
</feature>
<dbReference type="PANTHER" id="PTHR47926">
    <property type="entry name" value="PENTATRICOPEPTIDE REPEAT-CONTAINING PROTEIN"/>
    <property type="match status" value="1"/>
</dbReference>
<comment type="caution">
    <text evidence="4">The sequence shown here is derived from an EMBL/GenBank/DDBJ whole genome shotgun (WGS) entry which is preliminary data.</text>
</comment>
<feature type="repeat" description="PPR" evidence="3">
    <location>
        <begin position="75"/>
        <end position="109"/>
    </location>
</feature>
<dbReference type="Proteomes" id="UP000626092">
    <property type="component" value="Unassembled WGS sequence"/>
</dbReference>
<feature type="repeat" description="PPR" evidence="3">
    <location>
        <begin position="43"/>
        <end position="73"/>
    </location>
</feature>
<protein>
    <recommendedName>
        <fullName evidence="6">Pentatricopeptide repeat-containing protein</fullName>
    </recommendedName>
</protein>
<dbReference type="PROSITE" id="PS51375">
    <property type="entry name" value="PPR"/>
    <property type="match status" value="4"/>
</dbReference>
<name>A0A834GDT2_RHOSS</name>
<dbReference type="GO" id="GO:0003723">
    <property type="term" value="F:RNA binding"/>
    <property type="evidence" value="ECO:0007669"/>
    <property type="project" value="InterPro"/>
</dbReference>
<dbReference type="InterPro" id="IPR046960">
    <property type="entry name" value="PPR_At4g14850-like_plant"/>
</dbReference>
<dbReference type="InterPro" id="IPR011990">
    <property type="entry name" value="TPR-like_helical_dom_sf"/>
</dbReference>
<dbReference type="Gene3D" id="1.25.40.10">
    <property type="entry name" value="Tetratricopeptide repeat domain"/>
    <property type="match status" value="5"/>
</dbReference>
<evidence type="ECO:0000313" key="4">
    <source>
        <dbReference type="EMBL" id="KAF7132326.1"/>
    </source>
</evidence>
<dbReference type="FunFam" id="1.25.40.10:FF:000196">
    <property type="entry name" value="Pentatricopeptide repeat-containing protein At4g14850"/>
    <property type="match status" value="1"/>
</dbReference>
<dbReference type="InterPro" id="IPR046848">
    <property type="entry name" value="E_motif"/>
</dbReference>
<dbReference type="Pfam" id="PF01535">
    <property type="entry name" value="PPR"/>
    <property type="match status" value="6"/>
</dbReference>
<dbReference type="EMBL" id="WJXA01000009">
    <property type="protein sequence ID" value="KAF7132326.1"/>
    <property type="molecule type" value="Genomic_DNA"/>
</dbReference>
<dbReference type="NCBIfam" id="TIGR00756">
    <property type="entry name" value="PPR"/>
    <property type="match status" value="4"/>
</dbReference>
<dbReference type="FunFam" id="1.25.40.10:FF:000090">
    <property type="entry name" value="Pentatricopeptide repeat-containing protein, chloroplastic"/>
    <property type="match status" value="1"/>
</dbReference>
<dbReference type="InterPro" id="IPR002885">
    <property type="entry name" value="PPR_rpt"/>
</dbReference>
<keyword evidence="1" id="KW-0677">Repeat</keyword>
<reference evidence="4" key="1">
    <citation type="submission" date="2019-11" db="EMBL/GenBank/DDBJ databases">
        <authorList>
            <person name="Liu Y."/>
            <person name="Hou J."/>
            <person name="Li T.-Q."/>
            <person name="Guan C.-H."/>
            <person name="Wu X."/>
            <person name="Wu H.-Z."/>
            <person name="Ling F."/>
            <person name="Zhang R."/>
            <person name="Shi X.-G."/>
            <person name="Ren J.-P."/>
            <person name="Chen E.-F."/>
            <person name="Sun J.-M."/>
        </authorList>
    </citation>
    <scope>NUCLEOTIDE SEQUENCE</scope>
    <source>
        <strain evidence="4">Adult_tree_wgs_1</strain>
        <tissue evidence="4">Leaves</tissue>
    </source>
</reference>
<evidence type="ECO:0000256" key="1">
    <source>
        <dbReference type="ARBA" id="ARBA00022737"/>
    </source>
</evidence>
<evidence type="ECO:0000256" key="3">
    <source>
        <dbReference type="PROSITE-ProRule" id="PRU00708"/>
    </source>
</evidence>
<evidence type="ECO:0000313" key="5">
    <source>
        <dbReference type="Proteomes" id="UP000626092"/>
    </source>
</evidence>
<organism evidence="4 5">
    <name type="scientific">Rhododendron simsii</name>
    <name type="common">Sims's rhododendron</name>
    <dbReference type="NCBI Taxonomy" id="118357"/>
    <lineage>
        <taxon>Eukaryota</taxon>
        <taxon>Viridiplantae</taxon>
        <taxon>Streptophyta</taxon>
        <taxon>Embryophyta</taxon>
        <taxon>Tracheophyta</taxon>
        <taxon>Spermatophyta</taxon>
        <taxon>Magnoliopsida</taxon>
        <taxon>eudicotyledons</taxon>
        <taxon>Gunneridae</taxon>
        <taxon>Pentapetalae</taxon>
        <taxon>asterids</taxon>
        <taxon>Ericales</taxon>
        <taxon>Ericaceae</taxon>
        <taxon>Ericoideae</taxon>
        <taxon>Rhodoreae</taxon>
        <taxon>Rhododendron</taxon>
    </lineage>
</organism>
<dbReference type="PANTHER" id="PTHR47926:SF452">
    <property type="entry name" value="PENTATRICOPEPTIDE REPEAT-CONTAINING PROTEIN"/>
    <property type="match status" value="1"/>
</dbReference>
<proteinExistence type="inferred from homology"/>
<evidence type="ECO:0000256" key="2">
    <source>
        <dbReference type="ARBA" id="ARBA00061659"/>
    </source>
</evidence>
<comment type="similarity">
    <text evidence="2">Belongs to the PPR family. PCMP-E subfamily.</text>
</comment>
<dbReference type="OrthoDB" id="185373at2759"/>
<feature type="repeat" description="PPR" evidence="3">
    <location>
        <begin position="378"/>
        <end position="412"/>
    </location>
</feature>
<dbReference type="FunFam" id="1.25.40.10:FF:001103">
    <property type="entry name" value="Glycerol-3-phosphate dehydrogenase [NAD(+)]"/>
    <property type="match status" value="1"/>
</dbReference>
<evidence type="ECO:0008006" key="6">
    <source>
        <dbReference type="Google" id="ProtNLM"/>
    </source>
</evidence>
<dbReference type="Pfam" id="PF13041">
    <property type="entry name" value="PPR_2"/>
    <property type="match status" value="2"/>
</dbReference>
<sequence>MGLVSQIASETIGPLLHRCSITKAIRYGLSLHAAVVKSGMQIDVVVSNHILNMYAKCGRITSARKVFDEMSERRNLVSWSAMISGYAQSKQPRMAIEIFSKMTRLHYSNEYVLASAVSACASLLALTQGQQIHALSLKFSYSGVSFVANSLITMYMKCGQCNDALCVFSTLSEPDLVSYNGLIAGLVENEQPDKGFEVYREMCRQGLLPDRLTFVGIWGTCSTTEDLRRGMALHCQTIKLNLDSTPFTGNVIMTMYSKYAMIEEAEKTFRLIKEKDVISWNTIIATCRHCDSHEKGLSIFKEMADGDSLWLDDFTYASALASCAWLASICHGKQIHGHLIRAKLDRDVGLDNALLNMYAKCGCIGNAYTVFSQMDCHNIISWNSIIAGFGNHGHGSKALELFHQMKEIGLEPDSVTFVAVLVACNHAGLVDEGQTYFNSMDEIYGIAPEIEHLSCLIDMLGRAGRLKEAEEYMEKFLFRQDPIVLGSILSACRLHGDVLIGERLARNLLKLQPVTTSPYVLLSNMYASDGMWNCVAKARKMLNASGLKKEPGHSLIEVKGVVEKFTIGDFSHLRIEEIVHALKTLSYERDEVLRYY</sequence>
<dbReference type="Pfam" id="PF20431">
    <property type="entry name" value="E_motif"/>
    <property type="match status" value="1"/>
</dbReference>
<dbReference type="GO" id="GO:0009451">
    <property type="term" value="P:RNA modification"/>
    <property type="evidence" value="ECO:0007669"/>
    <property type="project" value="InterPro"/>
</dbReference>
<keyword evidence="5" id="KW-1185">Reference proteome</keyword>
<dbReference type="AlphaFoldDB" id="A0A834GDT2"/>
<gene>
    <name evidence="4" type="ORF">RHSIM_Rhsim09G0060900</name>
</gene>
<accession>A0A834GDT2</accession>